<dbReference type="PANTHER" id="PTHR22952:SF463">
    <property type="entry name" value="ABSCISIC ACID-INSENSITIVE 5-LIKE PROTEIN 7"/>
    <property type="match status" value="1"/>
</dbReference>
<evidence type="ECO:0000313" key="5">
    <source>
        <dbReference type="Proteomes" id="UP000015453"/>
    </source>
</evidence>
<organism evidence="4 5">
    <name type="scientific">Genlisea aurea</name>
    <dbReference type="NCBI Taxonomy" id="192259"/>
    <lineage>
        <taxon>Eukaryota</taxon>
        <taxon>Viridiplantae</taxon>
        <taxon>Streptophyta</taxon>
        <taxon>Embryophyta</taxon>
        <taxon>Tracheophyta</taxon>
        <taxon>Spermatophyta</taxon>
        <taxon>Magnoliopsida</taxon>
        <taxon>eudicotyledons</taxon>
        <taxon>Gunneridae</taxon>
        <taxon>Pentapetalae</taxon>
        <taxon>asterids</taxon>
        <taxon>lamiids</taxon>
        <taxon>Lamiales</taxon>
        <taxon>Lentibulariaceae</taxon>
        <taxon>Genlisea</taxon>
    </lineage>
</organism>
<evidence type="ECO:0000256" key="1">
    <source>
        <dbReference type="ARBA" id="ARBA00004123"/>
    </source>
</evidence>
<accession>S8EMI5</accession>
<dbReference type="InterPro" id="IPR043452">
    <property type="entry name" value="BZIP46-like"/>
</dbReference>
<proteinExistence type="predicted"/>
<keyword evidence="2" id="KW-0238">DNA-binding</keyword>
<dbReference type="AlphaFoldDB" id="S8EMI5"/>
<dbReference type="GO" id="GO:0003700">
    <property type="term" value="F:DNA-binding transcription factor activity"/>
    <property type="evidence" value="ECO:0007669"/>
    <property type="project" value="InterPro"/>
</dbReference>
<dbReference type="GO" id="GO:0045893">
    <property type="term" value="P:positive regulation of DNA-templated transcription"/>
    <property type="evidence" value="ECO:0007669"/>
    <property type="project" value="InterPro"/>
</dbReference>
<keyword evidence="5" id="KW-1185">Reference proteome</keyword>
<reference evidence="4 5" key="1">
    <citation type="journal article" date="2013" name="BMC Genomics">
        <title>The miniature genome of a carnivorous plant Genlisea aurea contains a low number of genes and short non-coding sequences.</title>
        <authorList>
            <person name="Leushkin E.V."/>
            <person name="Sutormin R.A."/>
            <person name="Nabieva E.R."/>
            <person name="Penin A.A."/>
            <person name="Kondrashov A.S."/>
            <person name="Logacheva M.D."/>
        </authorList>
    </citation>
    <scope>NUCLEOTIDE SEQUENCE [LARGE SCALE GENOMIC DNA]</scope>
</reference>
<keyword evidence="3" id="KW-0539">Nucleus</keyword>
<dbReference type="EMBL" id="AUSU01000262">
    <property type="protein sequence ID" value="EPS73887.1"/>
    <property type="molecule type" value="Genomic_DNA"/>
</dbReference>
<comment type="subcellular location">
    <subcellularLocation>
        <location evidence="1">Nucleus</location>
    </subcellularLocation>
</comment>
<comment type="caution">
    <text evidence="4">The sequence shown here is derived from an EMBL/GenBank/DDBJ whole genome shotgun (WGS) entry which is preliminary data.</text>
</comment>
<protein>
    <submittedName>
        <fullName evidence="4">Uncharacterized protein</fullName>
    </submittedName>
</protein>
<evidence type="ECO:0000256" key="3">
    <source>
        <dbReference type="ARBA" id="ARBA00023242"/>
    </source>
</evidence>
<sequence length="134" mass="14705">YPLFRQPSIYSLTFDEFQSTLGGPGKDFGSMNMEELLKSIWTAEENHQAVVPPSAVFGTLNSGGIQRQGSLTLPRTLSQKTVDEVWRDVLNESIVPKNGTWTGTVNSSEPTLGKVTLQDFLDSIGVAIEDTHHP</sequence>
<name>S8EMI5_9LAMI</name>
<dbReference type="PANTHER" id="PTHR22952">
    <property type="entry name" value="CAMP-RESPONSE ELEMENT BINDING PROTEIN-RELATED"/>
    <property type="match status" value="1"/>
</dbReference>
<evidence type="ECO:0000313" key="4">
    <source>
        <dbReference type="EMBL" id="EPS73887.1"/>
    </source>
</evidence>
<dbReference type="GO" id="GO:0005634">
    <property type="term" value="C:nucleus"/>
    <property type="evidence" value="ECO:0007669"/>
    <property type="project" value="UniProtKB-SubCell"/>
</dbReference>
<dbReference type="OrthoDB" id="1927218at2759"/>
<dbReference type="Proteomes" id="UP000015453">
    <property type="component" value="Unassembled WGS sequence"/>
</dbReference>
<feature type="non-terminal residue" evidence="4">
    <location>
        <position position="1"/>
    </location>
</feature>
<evidence type="ECO:0000256" key="2">
    <source>
        <dbReference type="ARBA" id="ARBA00023125"/>
    </source>
</evidence>
<feature type="non-terminal residue" evidence="4">
    <location>
        <position position="134"/>
    </location>
</feature>
<dbReference type="GO" id="GO:0003677">
    <property type="term" value="F:DNA binding"/>
    <property type="evidence" value="ECO:0007669"/>
    <property type="project" value="UniProtKB-KW"/>
</dbReference>
<gene>
    <name evidence="4" type="ORF">M569_00870</name>
</gene>